<gene>
    <name evidence="2" type="ORF">LZ016_00960</name>
</gene>
<dbReference type="GO" id="GO:0008168">
    <property type="term" value="F:methyltransferase activity"/>
    <property type="evidence" value="ECO:0007669"/>
    <property type="project" value="UniProtKB-KW"/>
</dbReference>
<feature type="domain" description="Methyltransferase FkbM" evidence="1">
    <location>
        <begin position="44"/>
        <end position="200"/>
    </location>
</feature>
<dbReference type="InterPro" id="IPR006342">
    <property type="entry name" value="FkbM_mtfrase"/>
</dbReference>
<dbReference type="PANTHER" id="PTHR36973">
    <property type="entry name" value="SLL1456 PROTEIN-RELATED"/>
    <property type="match status" value="1"/>
</dbReference>
<dbReference type="PANTHER" id="PTHR36973:SF4">
    <property type="entry name" value="NODULATION PROTEIN"/>
    <property type="match status" value="1"/>
</dbReference>
<dbReference type="EMBL" id="JAKZHW010000001">
    <property type="protein sequence ID" value="MCH8614677.1"/>
    <property type="molecule type" value="Genomic_DNA"/>
</dbReference>
<dbReference type="Proteomes" id="UP001203058">
    <property type="component" value="Unassembled WGS sequence"/>
</dbReference>
<protein>
    <submittedName>
        <fullName evidence="2">FkbM family methyltransferase</fullName>
    </submittedName>
</protein>
<comment type="caution">
    <text evidence="2">The sequence shown here is derived from an EMBL/GenBank/DDBJ whole genome shotgun (WGS) entry which is preliminary data.</text>
</comment>
<sequence length="246" mass="26655">MSILPGKVERALTKVLGHESALSDEEAAYRRLIAKGFRPAGIIDVGAYQGDWTRLAHRLFPDAPILMVEAQDGKAAGLQAICTELDNVSFASAVLGSTAGREVTFYEMETGSSYFPEQSNAPRKERTYFTRTLDELAEGFAAPLFLKVDVQGAELEILAGGAETLSRCELIQLEVALLPYNKGAPTMLEVLNAMDSKGFVPLDISGFSRPNGVDLVQVDILFAQRGSALRPEFISFDHFAPANPEG</sequence>
<dbReference type="RefSeq" id="WP_241445164.1">
    <property type="nucleotide sequence ID" value="NZ_JAKZHW010000001.1"/>
</dbReference>
<keyword evidence="2" id="KW-0808">Transferase</keyword>
<dbReference type="InterPro" id="IPR029063">
    <property type="entry name" value="SAM-dependent_MTases_sf"/>
</dbReference>
<keyword evidence="2" id="KW-0489">Methyltransferase</keyword>
<organism evidence="2 3">
    <name type="scientific">Sphingomonas telluris</name>
    <dbReference type="NCBI Taxonomy" id="2907998"/>
    <lineage>
        <taxon>Bacteria</taxon>
        <taxon>Pseudomonadati</taxon>
        <taxon>Pseudomonadota</taxon>
        <taxon>Alphaproteobacteria</taxon>
        <taxon>Sphingomonadales</taxon>
        <taxon>Sphingomonadaceae</taxon>
        <taxon>Sphingomonas</taxon>
    </lineage>
</organism>
<proteinExistence type="predicted"/>
<evidence type="ECO:0000313" key="3">
    <source>
        <dbReference type="Proteomes" id="UP001203058"/>
    </source>
</evidence>
<evidence type="ECO:0000259" key="1">
    <source>
        <dbReference type="Pfam" id="PF05050"/>
    </source>
</evidence>
<name>A0ABS9VI77_9SPHN</name>
<keyword evidence="3" id="KW-1185">Reference proteome</keyword>
<dbReference type="NCBIfam" id="TIGR01444">
    <property type="entry name" value="fkbM_fam"/>
    <property type="match status" value="1"/>
</dbReference>
<evidence type="ECO:0000313" key="2">
    <source>
        <dbReference type="EMBL" id="MCH8614677.1"/>
    </source>
</evidence>
<accession>A0ABS9VI77</accession>
<dbReference type="Gene3D" id="3.40.50.150">
    <property type="entry name" value="Vaccinia Virus protein VP39"/>
    <property type="match status" value="1"/>
</dbReference>
<dbReference type="InterPro" id="IPR053188">
    <property type="entry name" value="FkbM_Methyltransferase"/>
</dbReference>
<reference evidence="2 3" key="1">
    <citation type="submission" date="2022-03" db="EMBL/GenBank/DDBJ databases">
        <authorList>
            <person name="Jo J.-H."/>
            <person name="Im W.-T."/>
        </authorList>
    </citation>
    <scope>NUCLEOTIDE SEQUENCE [LARGE SCALE GENOMIC DNA]</scope>
    <source>
        <strain evidence="2 3">SM33</strain>
    </source>
</reference>
<dbReference type="SUPFAM" id="SSF53335">
    <property type="entry name" value="S-adenosyl-L-methionine-dependent methyltransferases"/>
    <property type="match status" value="1"/>
</dbReference>
<dbReference type="GO" id="GO:0032259">
    <property type="term" value="P:methylation"/>
    <property type="evidence" value="ECO:0007669"/>
    <property type="project" value="UniProtKB-KW"/>
</dbReference>
<dbReference type="Pfam" id="PF05050">
    <property type="entry name" value="Methyltransf_21"/>
    <property type="match status" value="1"/>
</dbReference>